<dbReference type="Pfam" id="PF07859">
    <property type="entry name" value="Abhydrolase_3"/>
    <property type="match status" value="1"/>
</dbReference>
<dbReference type="RefSeq" id="WP_006331610.1">
    <property type="nucleotide sequence ID" value="NZ_BAHC01000065.1"/>
</dbReference>
<accession>K6W737</accession>
<name>K6W737_9ACTN</name>
<dbReference type="STRING" id="1108045.GORHZ_065_00060"/>
<sequence length="332" mass="35729">MRQSRTPSPQGVMLLAPELREAARNLDVYQYLPNTIDGERTRVAQLDAARAETADVSGVDIEDRDVIGPGGGRLKVRVYRGTTAESAPAVLYAHGGGFVSGNLDTDFAACAELARAADCAVVSVDYRLAPEHPFPAPVEDFESAFYGMVEASSDFGIDPERVAVMGRGAGACLAALIAHRDFDSRGPDLLLQVLHQPMLDVDASRSRELFARSPGVTGENVARSWSAYLGAHPAGEASVPAYRQNLEGVTPCLISAAEIDPCRDEAVAYATRLLGAYVPTELHLVASTFHGFDTAVPDWEVSVATRQLHARMLRRSFAVPMSKRPNLFEAFA</sequence>
<comment type="caution">
    <text evidence="3">The sequence shown here is derived from an EMBL/GenBank/DDBJ whole genome shotgun (WGS) entry which is preliminary data.</text>
</comment>
<dbReference type="PANTHER" id="PTHR48081:SF8">
    <property type="entry name" value="ALPHA_BETA HYDROLASE FOLD-3 DOMAIN-CONTAINING PROTEIN-RELATED"/>
    <property type="match status" value="1"/>
</dbReference>
<dbReference type="InterPro" id="IPR050300">
    <property type="entry name" value="GDXG_lipolytic_enzyme"/>
</dbReference>
<dbReference type="OrthoDB" id="3181909at2"/>
<keyword evidence="4" id="KW-1185">Reference proteome</keyword>
<dbReference type="GO" id="GO:0016787">
    <property type="term" value="F:hydrolase activity"/>
    <property type="evidence" value="ECO:0007669"/>
    <property type="project" value="UniProtKB-KW"/>
</dbReference>
<dbReference type="InterPro" id="IPR029058">
    <property type="entry name" value="AB_hydrolase_fold"/>
</dbReference>
<dbReference type="eggNOG" id="COG0657">
    <property type="taxonomic scope" value="Bacteria"/>
</dbReference>
<protein>
    <submittedName>
        <fullName evidence="3">Putative esterase</fullName>
    </submittedName>
</protein>
<organism evidence="3 4">
    <name type="scientific">Gordonia rhizosphera NBRC 16068</name>
    <dbReference type="NCBI Taxonomy" id="1108045"/>
    <lineage>
        <taxon>Bacteria</taxon>
        <taxon>Bacillati</taxon>
        <taxon>Actinomycetota</taxon>
        <taxon>Actinomycetes</taxon>
        <taxon>Mycobacteriales</taxon>
        <taxon>Gordoniaceae</taxon>
        <taxon>Gordonia</taxon>
    </lineage>
</organism>
<dbReference type="SUPFAM" id="SSF53474">
    <property type="entry name" value="alpha/beta-Hydrolases"/>
    <property type="match status" value="1"/>
</dbReference>
<dbReference type="Proteomes" id="UP000008363">
    <property type="component" value="Unassembled WGS sequence"/>
</dbReference>
<evidence type="ECO:0000256" key="1">
    <source>
        <dbReference type="ARBA" id="ARBA00022801"/>
    </source>
</evidence>
<dbReference type="Gene3D" id="3.40.50.1820">
    <property type="entry name" value="alpha/beta hydrolase"/>
    <property type="match status" value="1"/>
</dbReference>
<dbReference type="AlphaFoldDB" id="K6W737"/>
<keyword evidence="1" id="KW-0378">Hydrolase</keyword>
<evidence type="ECO:0000313" key="4">
    <source>
        <dbReference type="Proteomes" id="UP000008363"/>
    </source>
</evidence>
<feature type="domain" description="Alpha/beta hydrolase fold-3" evidence="2">
    <location>
        <begin position="90"/>
        <end position="292"/>
    </location>
</feature>
<evidence type="ECO:0000259" key="2">
    <source>
        <dbReference type="Pfam" id="PF07859"/>
    </source>
</evidence>
<proteinExistence type="predicted"/>
<dbReference type="PANTHER" id="PTHR48081">
    <property type="entry name" value="AB HYDROLASE SUPERFAMILY PROTEIN C4A8.06C"/>
    <property type="match status" value="1"/>
</dbReference>
<dbReference type="InterPro" id="IPR013094">
    <property type="entry name" value="AB_hydrolase_3"/>
</dbReference>
<reference evidence="3 4" key="1">
    <citation type="submission" date="2012-08" db="EMBL/GenBank/DDBJ databases">
        <title>Whole genome shotgun sequence of Gordonia rhizosphera NBRC 16068.</title>
        <authorList>
            <person name="Takarada H."/>
            <person name="Isaki S."/>
            <person name="Hosoyama A."/>
            <person name="Tsuchikane K."/>
            <person name="Katsumata H."/>
            <person name="Baba S."/>
            <person name="Ohji S."/>
            <person name="Yamazaki S."/>
            <person name="Fujita N."/>
        </authorList>
    </citation>
    <scope>NUCLEOTIDE SEQUENCE [LARGE SCALE GENOMIC DNA]</scope>
    <source>
        <strain evidence="3 4">NBRC 16068</strain>
    </source>
</reference>
<gene>
    <name evidence="3" type="ORF">GORHZ_065_00060</name>
</gene>
<dbReference type="EMBL" id="BAHC01000065">
    <property type="protein sequence ID" value="GAB89541.1"/>
    <property type="molecule type" value="Genomic_DNA"/>
</dbReference>
<evidence type="ECO:0000313" key="3">
    <source>
        <dbReference type="EMBL" id="GAB89541.1"/>
    </source>
</evidence>